<keyword evidence="5 7" id="KW-0594">Phospholipid biosynthesis</keyword>
<reference evidence="8" key="1">
    <citation type="submission" date="2021-02" db="EMBL/GenBank/DDBJ databases">
        <authorList>
            <person name="Nowell W R."/>
        </authorList>
    </citation>
    <scope>NUCLEOTIDE SEQUENCE</scope>
</reference>
<keyword evidence="1 7" id="KW-0444">Lipid biosynthesis</keyword>
<accession>A0A817VIY0</accession>
<comment type="function">
    <text evidence="7">Functions in the biosynthesis of the anionic phospholipids phosphatidylglycerol and cardiolipin.</text>
</comment>
<evidence type="ECO:0000256" key="7">
    <source>
        <dbReference type="RuleBase" id="RU365024"/>
    </source>
</evidence>
<dbReference type="PANTHER" id="PTHR12586">
    <property type="entry name" value="CDP-DIACYLGLYCEROL--SERINE O-PHOSPHATIDYLTRANSFERASE"/>
    <property type="match status" value="1"/>
</dbReference>
<keyword evidence="7" id="KW-0067">ATP-binding</keyword>
<keyword evidence="6 7" id="KW-1208">Phospholipid metabolism</keyword>
<comment type="catalytic activity">
    <reaction evidence="7">
        <text>a CDP-1,2-diacyl-sn-glycerol + sn-glycerol 3-phosphate = a 1,2-diacyl-sn-glycero-3-phospho-(1'-sn-glycero-3'-phosphate) + CMP + H(+)</text>
        <dbReference type="Rhea" id="RHEA:12593"/>
        <dbReference type="ChEBI" id="CHEBI:15378"/>
        <dbReference type="ChEBI" id="CHEBI:57597"/>
        <dbReference type="ChEBI" id="CHEBI:58332"/>
        <dbReference type="ChEBI" id="CHEBI:60110"/>
        <dbReference type="ChEBI" id="CHEBI:60377"/>
        <dbReference type="EC" id="2.7.8.5"/>
    </reaction>
</comment>
<evidence type="ECO:0000256" key="5">
    <source>
        <dbReference type="ARBA" id="ARBA00023209"/>
    </source>
</evidence>
<comment type="subcellular location">
    <subcellularLocation>
        <location evidence="7">Mitochondrion</location>
    </subcellularLocation>
</comment>
<dbReference type="Proteomes" id="UP000663865">
    <property type="component" value="Unassembled WGS sequence"/>
</dbReference>
<evidence type="ECO:0000256" key="2">
    <source>
        <dbReference type="ARBA" id="ARBA00022679"/>
    </source>
</evidence>
<gene>
    <name evidence="8" type="ORF">KIK155_LOCUS2573</name>
</gene>
<keyword evidence="3" id="KW-0677">Repeat</keyword>
<name>A0A817VIY0_9BILA</name>
<dbReference type="InterPro" id="IPR016270">
    <property type="entry name" value="PGS1"/>
</dbReference>
<proteinExistence type="inferred from homology"/>
<dbReference type="PANTHER" id="PTHR12586:SF1">
    <property type="entry name" value="CDP-DIACYLGLYCEROL--GLYCEROL-3-PHOSPHATE 3-PHOSPHATIDYLTRANSFERASE, MITOCHONDRIAL"/>
    <property type="match status" value="1"/>
</dbReference>
<evidence type="ECO:0000256" key="6">
    <source>
        <dbReference type="ARBA" id="ARBA00023264"/>
    </source>
</evidence>
<dbReference type="GO" id="GO:0005524">
    <property type="term" value="F:ATP binding"/>
    <property type="evidence" value="ECO:0007669"/>
    <property type="project" value="UniProtKB-KW"/>
</dbReference>
<keyword evidence="7" id="KW-0496">Mitochondrion</keyword>
<dbReference type="Gene3D" id="3.30.870.10">
    <property type="entry name" value="Endonuclease Chain A"/>
    <property type="match status" value="1"/>
</dbReference>
<protein>
    <recommendedName>
        <fullName evidence="7">CDP-diacylglycerol--glycerol-3-phosphate 3-phosphatidyltransferase</fullName>
        <ecNumber evidence="7">2.7.8.5</ecNumber>
    </recommendedName>
</protein>
<evidence type="ECO:0000313" key="8">
    <source>
        <dbReference type="EMBL" id="CAF3339504.1"/>
    </source>
</evidence>
<dbReference type="GO" id="GO:0008444">
    <property type="term" value="F:CDP-diacylglycerol-glycerol-3-phosphate 3-phosphatidyltransferase activity"/>
    <property type="evidence" value="ECO:0007669"/>
    <property type="project" value="UniProtKB-EC"/>
</dbReference>
<dbReference type="GO" id="GO:0005739">
    <property type="term" value="C:mitochondrion"/>
    <property type="evidence" value="ECO:0007669"/>
    <property type="project" value="UniProtKB-SubCell"/>
</dbReference>
<evidence type="ECO:0000256" key="1">
    <source>
        <dbReference type="ARBA" id="ARBA00022516"/>
    </source>
</evidence>
<comment type="pathway">
    <text evidence="7">Phospholipid metabolism; phosphatidylglycerol biosynthesis; phosphatidylglycerol from CDP-diacylglycerol: step 1/2.</text>
</comment>
<dbReference type="AlphaFoldDB" id="A0A817VIY0"/>
<dbReference type="GO" id="GO:0032049">
    <property type="term" value="P:cardiolipin biosynthetic process"/>
    <property type="evidence" value="ECO:0007669"/>
    <property type="project" value="InterPro"/>
</dbReference>
<evidence type="ECO:0000256" key="3">
    <source>
        <dbReference type="ARBA" id="ARBA00022737"/>
    </source>
</evidence>
<comment type="caution">
    <text evidence="8">The sequence shown here is derived from an EMBL/GenBank/DDBJ whole genome shotgun (WGS) entry which is preliminary data.</text>
</comment>
<evidence type="ECO:0000313" key="9">
    <source>
        <dbReference type="Proteomes" id="UP000663865"/>
    </source>
</evidence>
<dbReference type="EMBL" id="CAJNYV010000063">
    <property type="protein sequence ID" value="CAF3339504.1"/>
    <property type="molecule type" value="Genomic_DNA"/>
</dbReference>
<dbReference type="UniPathway" id="UPA00084">
    <property type="reaction ID" value="UER00503"/>
</dbReference>
<dbReference type="EC" id="2.7.8.5" evidence="7"/>
<sequence>MGMFNINYYQDFNIYFHSYLPFKSKLYLATPYFNVIKEYEQELIDYKRNDTTISFLTASPQANQFYGSRSVSAGYTGNEPQFAIRTDNEELRTKFHQERIRPFQYGTSVISNTFKQLSRVVPF</sequence>
<keyword evidence="4 7" id="KW-0443">Lipid metabolism</keyword>
<keyword evidence="2 7" id="KW-0808">Transferase</keyword>
<comment type="similarity">
    <text evidence="7">Belongs to the CDP-alcohol phosphatidyltransferase class-II family.</text>
</comment>
<keyword evidence="7" id="KW-0547">Nucleotide-binding</keyword>
<organism evidence="8 9">
    <name type="scientific">Rotaria socialis</name>
    <dbReference type="NCBI Taxonomy" id="392032"/>
    <lineage>
        <taxon>Eukaryota</taxon>
        <taxon>Metazoa</taxon>
        <taxon>Spiralia</taxon>
        <taxon>Gnathifera</taxon>
        <taxon>Rotifera</taxon>
        <taxon>Eurotatoria</taxon>
        <taxon>Bdelloidea</taxon>
        <taxon>Philodinida</taxon>
        <taxon>Philodinidae</taxon>
        <taxon>Rotaria</taxon>
    </lineage>
</organism>
<evidence type="ECO:0000256" key="4">
    <source>
        <dbReference type="ARBA" id="ARBA00023098"/>
    </source>
</evidence>